<proteinExistence type="predicted"/>
<organism evidence="2">
    <name type="scientific">Escherichia coli</name>
    <dbReference type="NCBI Taxonomy" id="562"/>
    <lineage>
        <taxon>Bacteria</taxon>
        <taxon>Pseudomonadati</taxon>
        <taxon>Pseudomonadota</taxon>
        <taxon>Gammaproteobacteria</taxon>
        <taxon>Enterobacterales</taxon>
        <taxon>Enterobacteriaceae</taxon>
        <taxon>Escherichia</taxon>
    </lineage>
</organism>
<dbReference type="EMBL" id="LC620535">
    <property type="protein sequence ID" value="BCT73940.1"/>
    <property type="molecule type" value="Genomic_DNA"/>
</dbReference>
<evidence type="ECO:0000313" key="2">
    <source>
        <dbReference type="EMBL" id="BCT73940.1"/>
    </source>
</evidence>
<accession>A0A811ART7</accession>
<name>A0A811ART7_ECOLX</name>
<evidence type="ECO:0000259" key="1">
    <source>
        <dbReference type="Pfam" id="PF20693"/>
    </source>
</evidence>
<dbReference type="AlphaFoldDB" id="A0A811ART7"/>
<keyword evidence="2" id="KW-0614">Plasmid</keyword>
<geneLocation type="plasmid" evidence="2">
    <name>pP63</name>
</geneLocation>
<sequence>MRVMHNIANEFRLYRNIVNNGGDLKRLISLITYKNLYAEDYHRIDQKKECFIALYLNIHQVN</sequence>
<reference evidence="2" key="1">
    <citation type="submission" date="2021-03" db="EMBL/GenBank/DDBJ databases">
        <title>Whole genome sequence of tetracycline resistant Escherichia coli.</title>
        <authorList>
            <person name="Usui M."/>
            <person name="Fukuda A."/>
        </authorList>
    </citation>
    <scope>NUCLEOTIDE SEQUENCE</scope>
    <source>
        <strain evidence="2">P63</strain>
        <plasmid evidence="2">pP63</plasmid>
    </source>
</reference>
<dbReference type="InterPro" id="IPR048428">
    <property type="entry name" value="YobI-NTPase"/>
</dbReference>
<dbReference type="Pfam" id="PF20693">
    <property type="entry name" value="YobI-ATPase"/>
    <property type="match status" value="1"/>
</dbReference>
<protein>
    <recommendedName>
        <fullName evidence="1">YobI-like P-loop NTPase domain-containing protein</fullName>
    </recommendedName>
</protein>
<feature type="domain" description="YobI-like P-loop NTPase" evidence="1">
    <location>
        <begin position="1"/>
        <end position="48"/>
    </location>
</feature>